<dbReference type="PANTHER" id="PTHR43081:SF11">
    <property type="entry name" value="BLR2264 PROTEIN"/>
    <property type="match status" value="1"/>
</dbReference>
<dbReference type="PANTHER" id="PTHR43081">
    <property type="entry name" value="ADENYLATE CYCLASE, TERMINAL-DIFFERENTIATION SPECIFIC-RELATED"/>
    <property type="match status" value="1"/>
</dbReference>
<comment type="caution">
    <text evidence="2">The sequence shown here is derived from an EMBL/GenBank/DDBJ whole genome shotgun (WGS) entry which is preliminary data.</text>
</comment>
<feature type="domain" description="Guanylate cyclase" evidence="1">
    <location>
        <begin position="215"/>
        <end position="350"/>
    </location>
</feature>
<dbReference type="PROSITE" id="PS50125">
    <property type="entry name" value="GUANYLATE_CYCLASE_2"/>
    <property type="match status" value="1"/>
</dbReference>
<proteinExistence type="predicted"/>
<protein>
    <submittedName>
        <fullName evidence="2">Adenylate/guanylate cyclase domain-containing protein</fullName>
    </submittedName>
</protein>
<dbReference type="EMBL" id="VCMV01000002">
    <property type="protein sequence ID" value="KAB0269433.1"/>
    <property type="molecule type" value="Genomic_DNA"/>
</dbReference>
<dbReference type="InterPro" id="IPR050697">
    <property type="entry name" value="Adenylyl/Guanylyl_Cyclase_3/4"/>
</dbReference>
<dbReference type="Gene3D" id="3.30.70.1230">
    <property type="entry name" value="Nucleotide cyclase"/>
    <property type="match status" value="1"/>
</dbReference>
<dbReference type="InterPro" id="IPR001054">
    <property type="entry name" value="A/G_cyclase"/>
</dbReference>
<keyword evidence="3" id="KW-1185">Reference proteome</keyword>
<organism evidence="2 3">
    <name type="scientific">Microvirga brassicacearum</name>
    <dbReference type="NCBI Taxonomy" id="2580413"/>
    <lineage>
        <taxon>Bacteria</taxon>
        <taxon>Pseudomonadati</taxon>
        <taxon>Pseudomonadota</taxon>
        <taxon>Alphaproteobacteria</taxon>
        <taxon>Hyphomicrobiales</taxon>
        <taxon>Methylobacteriaceae</taxon>
        <taxon>Microvirga</taxon>
    </lineage>
</organism>
<evidence type="ECO:0000313" key="2">
    <source>
        <dbReference type="EMBL" id="KAB0269433.1"/>
    </source>
</evidence>
<evidence type="ECO:0000313" key="3">
    <source>
        <dbReference type="Proteomes" id="UP000325684"/>
    </source>
</evidence>
<dbReference type="GO" id="GO:0004016">
    <property type="term" value="F:adenylate cyclase activity"/>
    <property type="evidence" value="ECO:0007669"/>
    <property type="project" value="UniProtKB-ARBA"/>
</dbReference>
<dbReference type="AlphaFoldDB" id="A0A5N3PIB8"/>
<dbReference type="Pfam" id="PF00211">
    <property type="entry name" value="Guanylate_cyc"/>
    <property type="match status" value="1"/>
</dbReference>
<dbReference type="GO" id="GO:0006171">
    <property type="term" value="P:cAMP biosynthetic process"/>
    <property type="evidence" value="ECO:0007669"/>
    <property type="project" value="TreeGrafter"/>
</dbReference>
<dbReference type="RefSeq" id="WP_150941698.1">
    <property type="nucleotide sequence ID" value="NZ_VCMV01000002.1"/>
</dbReference>
<sequence length="395" mass="43140">MSGATEDDLIDWVLQYATAHDELDSLLSGLSERLLEADFPLLRASISLPTIDPSARAVAHVWWRGKGVATEHLPHTQQQAERFQRSVIFDLQSRNITMARFRLDAGEGVSQFDLLHEMKSEGATDYLLRLVPFGGEQVALSGVALSVATDQEGGFTDTQCNLVNRIVPALGLAAYRISIARIAADALSVYLGPQTGRRVLAGKIRRGEGERIAAAILNADLKGFTNLTEREDALQVVGWLNEHFEAIGNAVTERGGEILKFMGDGLLAVFPVSDPDARPCLICEQALQAAQEAIAANAELNRMRIARGEPDLDVDVVLHFGEVVYGNVGATRRLDFTVIGRAVNETSRMEPLCDLLDVNLVMSEAFAQRCSRRTVEAGTFQLRGIAGDRLIYRVA</sequence>
<dbReference type="Proteomes" id="UP000325684">
    <property type="component" value="Unassembled WGS sequence"/>
</dbReference>
<dbReference type="CDD" id="cd07302">
    <property type="entry name" value="CHD"/>
    <property type="match status" value="1"/>
</dbReference>
<dbReference type="OrthoDB" id="4565346at2"/>
<dbReference type="SUPFAM" id="SSF55073">
    <property type="entry name" value="Nucleotide cyclase"/>
    <property type="match status" value="1"/>
</dbReference>
<dbReference type="SMART" id="SM00044">
    <property type="entry name" value="CYCc"/>
    <property type="match status" value="1"/>
</dbReference>
<reference evidence="2 3" key="1">
    <citation type="journal article" date="2019" name="Microorganisms">
        <title>Genome Insights into the Novel Species Microvirga brassicacearum, a Rapeseed Endophyte with Biotechnological Potential.</title>
        <authorList>
            <person name="Jimenez-Gomez A."/>
            <person name="Saati-Santamaria Z."/>
            <person name="Igual J.M."/>
            <person name="Rivas R."/>
            <person name="Mateos P.F."/>
            <person name="Garcia-Fraile P."/>
        </authorList>
    </citation>
    <scope>NUCLEOTIDE SEQUENCE [LARGE SCALE GENOMIC DNA]</scope>
    <source>
        <strain evidence="2 3">CDVBN77</strain>
    </source>
</reference>
<evidence type="ECO:0000259" key="1">
    <source>
        <dbReference type="PROSITE" id="PS50125"/>
    </source>
</evidence>
<name>A0A5N3PIB8_9HYPH</name>
<gene>
    <name evidence="2" type="ORF">FEZ63_00580</name>
</gene>
<accession>A0A5N3PIB8</accession>
<dbReference type="InterPro" id="IPR029787">
    <property type="entry name" value="Nucleotide_cyclase"/>
</dbReference>
<dbReference type="GO" id="GO:0035556">
    <property type="term" value="P:intracellular signal transduction"/>
    <property type="evidence" value="ECO:0007669"/>
    <property type="project" value="InterPro"/>
</dbReference>